<comment type="subcellular location">
    <subcellularLocation>
        <location evidence="1">Membrane</location>
        <topology evidence="1">Multi-pass membrane protein</topology>
    </subcellularLocation>
</comment>
<dbReference type="AlphaFoldDB" id="A0AAJ0B0I1"/>
<feature type="transmembrane region" description="Helical" evidence="7">
    <location>
        <begin position="206"/>
        <end position="228"/>
    </location>
</feature>
<evidence type="ECO:0000256" key="5">
    <source>
        <dbReference type="ARBA" id="ARBA00038359"/>
    </source>
</evidence>
<dbReference type="PANTHER" id="PTHR33048">
    <property type="entry name" value="PTH11-LIKE INTEGRAL MEMBRANE PROTEIN (AFU_ORTHOLOGUE AFUA_5G11245)"/>
    <property type="match status" value="1"/>
</dbReference>
<dbReference type="InterPro" id="IPR049326">
    <property type="entry name" value="Rhodopsin_dom_fungi"/>
</dbReference>
<proteinExistence type="inferred from homology"/>
<evidence type="ECO:0000313" key="9">
    <source>
        <dbReference type="EMBL" id="KAK1749435.1"/>
    </source>
</evidence>
<feature type="region of interest" description="Disordered" evidence="6">
    <location>
        <begin position="328"/>
        <end position="369"/>
    </location>
</feature>
<feature type="transmembrane region" description="Helical" evidence="7">
    <location>
        <begin position="240"/>
        <end position="258"/>
    </location>
</feature>
<feature type="transmembrane region" description="Helical" evidence="7">
    <location>
        <begin position="47"/>
        <end position="66"/>
    </location>
</feature>
<feature type="transmembrane region" description="Helical" evidence="7">
    <location>
        <begin position="121"/>
        <end position="143"/>
    </location>
</feature>
<evidence type="ECO:0000256" key="3">
    <source>
        <dbReference type="ARBA" id="ARBA00022989"/>
    </source>
</evidence>
<feature type="domain" description="Rhodopsin" evidence="8">
    <location>
        <begin position="62"/>
        <end position="300"/>
    </location>
</feature>
<sequence>MSFLVVRQAASSVPPGAATGPPTAPPPLTPEQFAALPHDSLGPRLNAVIWTLTAISAAFLALRLYCRAVIIKGLWWDDWLLIAAWVAILATCIVISITVSMGFGRHSWDIPFQDLPDIFKVYSAAATLCICASVWSKTSFALTIVRLTDGWLRRLIWVVIVLVNVFMAFTALINFIHCSPLDKVWDLTGAVPGTCWPIEVIINYDIFSAVFSGAVDIALALLPCKLIWNLQMQKGEKIGVAVAMGMGIFAGVTAFVKASNLGRMHSVDLYDSIELNYWSNAESAVTIMAASIPVLRVLIRDMKSTRDSTSSTRASGSMAVQNRRVMVSFGTNQSRPRSRPGTDGTNGSELDILEREVAPSEKGGIIQDAKSHVEASVYRDN</sequence>
<dbReference type="GO" id="GO:0016020">
    <property type="term" value="C:membrane"/>
    <property type="evidence" value="ECO:0007669"/>
    <property type="project" value="UniProtKB-SubCell"/>
</dbReference>
<name>A0AAJ0B0I1_9PEZI</name>
<accession>A0AAJ0B0I1</accession>
<evidence type="ECO:0000256" key="2">
    <source>
        <dbReference type="ARBA" id="ARBA00022692"/>
    </source>
</evidence>
<dbReference type="PANTHER" id="PTHR33048:SF42">
    <property type="entry name" value="INTEGRAL MEMBRANE PROTEIN"/>
    <property type="match status" value="1"/>
</dbReference>
<reference evidence="9" key="1">
    <citation type="submission" date="2023-06" db="EMBL/GenBank/DDBJ databases">
        <title>Genome-scale phylogeny and comparative genomics of the fungal order Sordariales.</title>
        <authorList>
            <consortium name="Lawrence Berkeley National Laboratory"/>
            <person name="Hensen N."/>
            <person name="Bonometti L."/>
            <person name="Westerberg I."/>
            <person name="Brannstrom I.O."/>
            <person name="Guillou S."/>
            <person name="Cros-Aarteil S."/>
            <person name="Calhoun S."/>
            <person name="Haridas S."/>
            <person name="Kuo A."/>
            <person name="Mondo S."/>
            <person name="Pangilinan J."/>
            <person name="Riley R."/>
            <person name="Labutti K."/>
            <person name="Andreopoulos B."/>
            <person name="Lipzen A."/>
            <person name="Chen C."/>
            <person name="Yanf M."/>
            <person name="Daum C."/>
            <person name="Ng V."/>
            <person name="Clum A."/>
            <person name="Steindorff A."/>
            <person name="Ohm R."/>
            <person name="Martin F."/>
            <person name="Silar P."/>
            <person name="Natvig D."/>
            <person name="Lalanne C."/>
            <person name="Gautier V."/>
            <person name="Ament-Velasquez S.L."/>
            <person name="Kruys A."/>
            <person name="Hutchinson M.I."/>
            <person name="Powell A.J."/>
            <person name="Barry K."/>
            <person name="Miller A.N."/>
            <person name="Grigoriev I.V."/>
            <person name="Debuchy R."/>
            <person name="Gladieux P."/>
            <person name="Thoren M.H."/>
            <person name="Johannesson H."/>
        </authorList>
    </citation>
    <scope>NUCLEOTIDE SEQUENCE</scope>
    <source>
        <strain evidence="9">PSN4</strain>
    </source>
</reference>
<keyword evidence="2 7" id="KW-0812">Transmembrane</keyword>
<feature type="transmembrane region" description="Helical" evidence="7">
    <location>
        <begin position="278"/>
        <end position="299"/>
    </location>
</feature>
<evidence type="ECO:0000313" key="10">
    <source>
        <dbReference type="Proteomes" id="UP001239445"/>
    </source>
</evidence>
<evidence type="ECO:0000256" key="6">
    <source>
        <dbReference type="SAM" id="MobiDB-lite"/>
    </source>
</evidence>
<dbReference type="EMBL" id="MU839858">
    <property type="protein sequence ID" value="KAK1749435.1"/>
    <property type="molecule type" value="Genomic_DNA"/>
</dbReference>
<comment type="similarity">
    <text evidence="5">Belongs to the SAT4 family.</text>
</comment>
<comment type="caution">
    <text evidence="9">The sequence shown here is derived from an EMBL/GenBank/DDBJ whole genome shotgun (WGS) entry which is preliminary data.</text>
</comment>
<gene>
    <name evidence="9" type="ORF">QBC47DRAFT_418920</name>
</gene>
<dbReference type="Pfam" id="PF20684">
    <property type="entry name" value="Fung_rhodopsin"/>
    <property type="match status" value="1"/>
</dbReference>
<evidence type="ECO:0000256" key="7">
    <source>
        <dbReference type="SAM" id="Phobius"/>
    </source>
</evidence>
<keyword evidence="4 7" id="KW-0472">Membrane</keyword>
<dbReference type="Proteomes" id="UP001239445">
    <property type="component" value="Unassembled WGS sequence"/>
</dbReference>
<dbReference type="InterPro" id="IPR052337">
    <property type="entry name" value="SAT4-like"/>
</dbReference>
<feature type="transmembrane region" description="Helical" evidence="7">
    <location>
        <begin position="78"/>
        <end position="101"/>
    </location>
</feature>
<evidence type="ECO:0000259" key="8">
    <source>
        <dbReference type="Pfam" id="PF20684"/>
    </source>
</evidence>
<keyword evidence="3 7" id="KW-1133">Transmembrane helix</keyword>
<keyword evidence="10" id="KW-1185">Reference proteome</keyword>
<protein>
    <recommendedName>
        <fullName evidence="8">Rhodopsin domain-containing protein</fullName>
    </recommendedName>
</protein>
<organism evidence="9 10">
    <name type="scientific">Echria macrotheca</name>
    <dbReference type="NCBI Taxonomy" id="438768"/>
    <lineage>
        <taxon>Eukaryota</taxon>
        <taxon>Fungi</taxon>
        <taxon>Dikarya</taxon>
        <taxon>Ascomycota</taxon>
        <taxon>Pezizomycotina</taxon>
        <taxon>Sordariomycetes</taxon>
        <taxon>Sordariomycetidae</taxon>
        <taxon>Sordariales</taxon>
        <taxon>Schizotheciaceae</taxon>
        <taxon>Echria</taxon>
    </lineage>
</organism>
<feature type="transmembrane region" description="Helical" evidence="7">
    <location>
        <begin position="155"/>
        <end position="176"/>
    </location>
</feature>
<evidence type="ECO:0000256" key="4">
    <source>
        <dbReference type="ARBA" id="ARBA00023136"/>
    </source>
</evidence>
<evidence type="ECO:0000256" key="1">
    <source>
        <dbReference type="ARBA" id="ARBA00004141"/>
    </source>
</evidence>